<feature type="transmembrane region" description="Helical" evidence="1">
    <location>
        <begin position="124"/>
        <end position="142"/>
    </location>
</feature>
<dbReference type="STRING" id="267212.GCA_001063965_01287"/>
<keyword evidence="1" id="KW-0812">Transmembrane</keyword>
<keyword evidence="1" id="KW-0472">Membrane</keyword>
<dbReference type="GO" id="GO:0004175">
    <property type="term" value="F:endopeptidase activity"/>
    <property type="evidence" value="ECO:0007669"/>
    <property type="project" value="UniProtKB-ARBA"/>
</dbReference>
<evidence type="ECO:0000313" key="4">
    <source>
        <dbReference type="Proteomes" id="UP000004105"/>
    </source>
</evidence>
<keyword evidence="1" id="KW-1133">Transmembrane helix</keyword>
<accession>F2B9K1</accession>
<dbReference type="HOGENOM" id="CLU_064706_2_0_4"/>
<dbReference type="Proteomes" id="UP000004105">
    <property type="component" value="Unassembled WGS sequence"/>
</dbReference>
<dbReference type="AlphaFoldDB" id="F2B9K1"/>
<evidence type="ECO:0000256" key="1">
    <source>
        <dbReference type="SAM" id="Phobius"/>
    </source>
</evidence>
<feature type="transmembrane region" description="Helical" evidence="1">
    <location>
        <begin position="195"/>
        <end position="216"/>
    </location>
</feature>
<feature type="transmembrane region" description="Helical" evidence="1">
    <location>
        <begin position="12"/>
        <end position="31"/>
    </location>
</feature>
<dbReference type="Pfam" id="PF02517">
    <property type="entry name" value="Rce1-like"/>
    <property type="match status" value="1"/>
</dbReference>
<keyword evidence="4" id="KW-1185">Reference proteome</keyword>
<evidence type="ECO:0000259" key="2">
    <source>
        <dbReference type="Pfam" id="PF02517"/>
    </source>
</evidence>
<evidence type="ECO:0000313" key="3">
    <source>
        <dbReference type="EMBL" id="EGF11942.1"/>
    </source>
</evidence>
<organism evidence="3 4">
    <name type="scientific">Neisseria bacilliformis ATCC BAA-1200</name>
    <dbReference type="NCBI Taxonomy" id="888742"/>
    <lineage>
        <taxon>Bacteria</taxon>
        <taxon>Pseudomonadati</taxon>
        <taxon>Pseudomonadota</taxon>
        <taxon>Betaproteobacteria</taxon>
        <taxon>Neisseriales</taxon>
        <taxon>Neisseriaceae</taxon>
        <taxon>Neisseria</taxon>
    </lineage>
</organism>
<reference evidence="3 4" key="1">
    <citation type="submission" date="2011-02" db="EMBL/GenBank/DDBJ databases">
        <authorList>
            <person name="Muzny D."/>
            <person name="Qin X."/>
            <person name="Deng J."/>
            <person name="Jiang H."/>
            <person name="Liu Y."/>
            <person name="Qu J."/>
            <person name="Song X.-Z."/>
            <person name="Zhang L."/>
            <person name="Thornton R."/>
            <person name="Coyle M."/>
            <person name="Francisco L."/>
            <person name="Jackson L."/>
            <person name="Javaid M."/>
            <person name="Korchina V."/>
            <person name="Kovar C."/>
            <person name="Mata R."/>
            <person name="Mathew T."/>
            <person name="Ngo R."/>
            <person name="Nguyen L."/>
            <person name="Nguyen N."/>
            <person name="Okwuonu G."/>
            <person name="Ongeri F."/>
            <person name="Pham C."/>
            <person name="Simmons D."/>
            <person name="Wilczek-Boney K."/>
            <person name="Hale W."/>
            <person name="Jakkamsetti A."/>
            <person name="Pham P."/>
            <person name="Ruth R."/>
            <person name="San Lucas F."/>
            <person name="Warren J."/>
            <person name="Zhang J."/>
            <person name="Zhao Z."/>
            <person name="Zhou C."/>
            <person name="Zhu D."/>
            <person name="Lee S."/>
            <person name="Bess C."/>
            <person name="Blankenburg K."/>
            <person name="Forbes L."/>
            <person name="Fu Q."/>
            <person name="Gubbala S."/>
            <person name="Hirani K."/>
            <person name="Jayaseelan J.C."/>
            <person name="Lara F."/>
            <person name="Munidasa M."/>
            <person name="Palculict T."/>
            <person name="Patil S."/>
            <person name="Pu L.-L."/>
            <person name="Saada N."/>
            <person name="Tang L."/>
            <person name="Weissenberger G."/>
            <person name="Zhu Y."/>
            <person name="Hemphill L."/>
            <person name="Shang Y."/>
            <person name="Youmans B."/>
            <person name="Ayvaz T."/>
            <person name="Ross M."/>
            <person name="Santibanez J."/>
            <person name="Aqrawi P."/>
            <person name="Gross S."/>
            <person name="Joshi V."/>
            <person name="Fowler G."/>
            <person name="Nazareth L."/>
            <person name="Reid J."/>
            <person name="Worley K."/>
            <person name="Petrosino J."/>
            <person name="Highlander S."/>
            <person name="Gibbs R."/>
        </authorList>
    </citation>
    <scope>NUCLEOTIDE SEQUENCE [LARGE SCALE GENOMIC DNA]</scope>
    <source>
        <strain evidence="3 4">ATCC BAA-1200</strain>
    </source>
</reference>
<comment type="caution">
    <text evidence="3">The sequence shown here is derived from an EMBL/GenBank/DDBJ whole genome shotgun (WGS) entry which is preliminary data.</text>
</comment>
<feature type="transmembrane region" description="Helical" evidence="1">
    <location>
        <begin position="43"/>
        <end position="64"/>
    </location>
</feature>
<feature type="transmembrane region" description="Helical" evidence="1">
    <location>
        <begin position="246"/>
        <end position="263"/>
    </location>
</feature>
<dbReference type="PANTHER" id="PTHR35797:SF1">
    <property type="entry name" value="PROTEASE"/>
    <property type="match status" value="1"/>
</dbReference>
<dbReference type="GO" id="GO:0080120">
    <property type="term" value="P:CAAX-box protein maturation"/>
    <property type="evidence" value="ECO:0007669"/>
    <property type="project" value="UniProtKB-ARBA"/>
</dbReference>
<dbReference type="EMBL" id="AFAY01000006">
    <property type="protein sequence ID" value="EGF11942.1"/>
    <property type="molecule type" value="Genomic_DNA"/>
</dbReference>
<protein>
    <submittedName>
        <fullName evidence="3">CAAX amino protease</fullName>
    </submittedName>
</protein>
<gene>
    <name evidence="3" type="ORF">HMPREF9123_0384</name>
</gene>
<dbReference type="InterPro" id="IPR042150">
    <property type="entry name" value="MmRce1-like"/>
</dbReference>
<dbReference type="OrthoDB" id="3693644at2"/>
<sequence length="275" mass="31431">MTILTKYNRPIFFYFWSMLIPAVLWFGMAYLSHLPEQTSATQIGQTVLGIAGLVSPMLIALHLFRQDADLWNDLKHRLSLRQHFSPFAIALILLLTYGSIMAAQVISTFFGYSWAQFHISGQPSFQSAFVSAWFVLTFAPLVEELAWHSYGTDALLRKFSLFSTSMIFGVYWVVWHLPLAFVKGYYHSHVVAEGALASINYAASIFLFVLIMNWLYCKFGRNIWISVLFHLAANTGNEIFNTHPDTKIIQTLIFLLFVIAMIAKDHKLFFAKYSA</sequence>
<name>F2B9K1_9NEIS</name>
<dbReference type="InterPro" id="IPR003675">
    <property type="entry name" value="Rce1/LyrA-like_dom"/>
</dbReference>
<keyword evidence="3" id="KW-0378">Hydrolase</keyword>
<feature type="transmembrane region" description="Helical" evidence="1">
    <location>
        <begin position="154"/>
        <end position="175"/>
    </location>
</feature>
<dbReference type="RefSeq" id="WP_007341396.1">
    <property type="nucleotide sequence ID" value="NZ_GL878494.1"/>
</dbReference>
<keyword evidence="3" id="KW-0645">Protease</keyword>
<dbReference type="GO" id="GO:0006508">
    <property type="term" value="P:proteolysis"/>
    <property type="evidence" value="ECO:0007669"/>
    <property type="project" value="UniProtKB-KW"/>
</dbReference>
<feature type="domain" description="CAAX prenyl protease 2/Lysostaphin resistance protein A-like" evidence="2">
    <location>
        <begin position="128"/>
        <end position="235"/>
    </location>
</feature>
<proteinExistence type="predicted"/>
<feature type="transmembrane region" description="Helical" evidence="1">
    <location>
        <begin position="84"/>
        <end position="112"/>
    </location>
</feature>
<dbReference type="PANTHER" id="PTHR35797">
    <property type="entry name" value="PROTEASE-RELATED"/>
    <property type="match status" value="1"/>
</dbReference>